<dbReference type="CDD" id="cd03230">
    <property type="entry name" value="ABC_DR_subfamily_A"/>
    <property type="match status" value="1"/>
</dbReference>
<dbReference type="SMART" id="SM00382">
    <property type="entry name" value="AAA"/>
    <property type="match status" value="1"/>
</dbReference>
<keyword evidence="5" id="KW-1185">Reference proteome</keyword>
<dbReference type="GeneID" id="42776349"/>
<keyword evidence="2 4" id="KW-0067">ATP-binding</keyword>
<dbReference type="Proteomes" id="UP000092714">
    <property type="component" value="Unassembled WGS sequence"/>
</dbReference>
<dbReference type="InterPro" id="IPR027417">
    <property type="entry name" value="P-loop_NTPase"/>
</dbReference>
<dbReference type="SUPFAM" id="SSF52540">
    <property type="entry name" value="P-loop containing nucleoside triphosphate hydrolases"/>
    <property type="match status" value="1"/>
</dbReference>
<evidence type="ECO:0000313" key="4">
    <source>
        <dbReference type="EMBL" id="OBY10241.1"/>
    </source>
</evidence>
<comment type="caution">
    <text evidence="4">The sequence shown here is derived from an EMBL/GenBank/DDBJ whole genome shotgun (WGS) entry which is preliminary data.</text>
</comment>
<proteinExistence type="predicted"/>
<gene>
    <name evidence="4" type="ORF">CP373A1_12120</name>
</gene>
<organism evidence="4 5">
    <name type="scientific">Clostridium paraputrificum</name>
    <dbReference type="NCBI Taxonomy" id="29363"/>
    <lineage>
        <taxon>Bacteria</taxon>
        <taxon>Bacillati</taxon>
        <taxon>Bacillota</taxon>
        <taxon>Clostridia</taxon>
        <taxon>Eubacteriales</taxon>
        <taxon>Clostridiaceae</taxon>
        <taxon>Clostridium</taxon>
    </lineage>
</organism>
<dbReference type="AlphaFoldDB" id="A0A1B8RN94"/>
<accession>A0A1B8RN94</accession>
<dbReference type="PANTHER" id="PTHR43158">
    <property type="entry name" value="SKFA PEPTIDE EXPORT ATP-BINDING PROTEIN SKFE"/>
    <property type="match status" value="1"/>
</dbReference>
<dbReference type="EMBL" id="MAPZ01000024">
    <property type="protein sequence ID" value="OBY10241.1"/>
    <property type="molecule type" value="Genomic_DNA"/>
</dbReference>
<dbReference type="GO" id="GO:0016887">
    <property type="term" value="F:ATP hydrolysis activity"/>
    <property type="evidence" value="ECO:0007669"/>
    <property type="project" value="InterPro"/>
</dbReference>
<dbReference type="RefSeq" id="WP_027098524.1">
    <property type="nucleotide sequence ID" value="NZ_CABJAZ010000006.1"/>
</dbReference>
<protein>
    <submittedName>
        <fullName evidence="4">Multidrug ABC transporter ATP-binding protein</fullName>
    </submittedName>
</protein>
<dbReference type="PANTHER" id="PTHR43158:SF5">
    <property type="entry name" value="ABC TRANSPORTER, ATP-BINDING PROTEIN"/>
    <property type="match status" value="1"/>
</dbReference>
<evidence type="ECO:0000256" key="1">
    <source>
        <dbReference type="ARBA" id="ARBA00022741"/>
    </source>
</evidence>
<dbReference type="PROSITE" id="PS50893">
    <property type="entry name" value="ABC_TRANSPORTER_2"/>
    <property type="match status" value="1"/>
</dbReference>
<reference evidence="4 5" key="1">
    <citation type="submission" date="2016-06" db="EMBL/GenBank/DDBJ databases">
        <authorList>
            <person name="Kjaerup R.B."/>
            <person name="Dalgaard T.S."/>
            <person name="Juul-Madsen H.R."/>
        </authorList>
    </citation>
    <scope>NUCLEOTIDE SEQUENCE [LARGE SCALE GENOMIC DNA]</scope>
    <source>
        <strain evidence="4 5">373-A1</strain>
    </source>
</reference>
<name>A0A1B8RN94_9CLOT</name>
<evidence type="ECO:0000259" key="3">
    <source>
        <dbReference type="PROSITE" id="PS50893"/>
    </source>
</evidence>
<evidence type="ECO:0000256" key="2">
    <source>
        <dbReference type="ARBA" id="ARBA00022840"/>
    </source>
</evidence>
<sequence length="290" mass="32763">MSNIKISGLVKTYASNKVLDNISLEFESGKIYGLLGRNGAGKTTLLNCITNRVFLNSGEIIVDGESAIENDVALSKIYFMTERDLLPTEYKIKDIFKWTKDFYKNFDIDYAKKLSELFELNIDKKLRSLSTGYNSICKIIITLASNAEVLIFDEPVLGLDANHRELFYSELLKVYEKNESTIILSTHIIEEISDLIEYVVIIKDGKVLKCNSVESLISECYAVSGKSDKVDEYVKDKKIVSEEVLGGFKKVTIEGKRSNEDSMKVKELDLEISKVELQKLFVNLTSKGEV</sequence>
<dbReference type="Gene3D" id="3.40.50.300">
    <property type="entry name" value="P-loop containing nucleotide triphosphate hydrolases"/>
    <property type="match status" value="1"/>
</dbReference>
<feature type="domain" description="ABC transporter" evidence="3">
    <location>
        <begin position="4"/>
        <end position="229"/>
    </location>
</feature>
<evidence type="ECO:0000313" key="5">
    <source>
        <dbReference type="Proteomes" id="UP000092714"/>
    </source>
</evidence>
<dbReference type="GO" id="GO:0005524">
    <property type="term" value="F:ATP binding"/>
    <property type="evidence" value="ECO:0007669"/>
    <property type="project" value="UniProtKB-KW"/>
</dbReference>
<dbReference type="Pfam" id="PF00005">
    <property type="entry name" value="ABC_tran"/>
    <property type="match status" value="1"/>
</dbReference>
<keyword evidence="1" id="KW-0547">Nucleotide-binding</keyword>
<dbReference type="InterPro" id="IPR003593">
    <property type="entry name" value="AAA+_ATPase"/>
</dbReference>
<dbReference type="OrthoDB" id="9804819at2"/>
<dbReference type="eggNOG" id="COG1131">
    <property type="taxonomic scope" value="Bacteria"/>
</dbReference>
<dbReference type="InterPro" id="IPR003439">
    <property type="entry name" value="ABC_transporter-like_ATP-bd"/>
</dbReference>